<evidence type="ECO:0000259" key="1">
    <source>
        <dbReference type="Pfam" id="PF14289"/>
    </source>
</evidence>
<organism evidence="2 3">
    <name type="scientific">Psychroflexus salarius</name>
    <dbReference type="NCBI Taxonomy" id="1155689"/>
    <lineage>
        <taxon>Bacteria</taxon>
        <taxon>Pseudomonadati</taxon>
        <taxon>Bacteroidota</taxon>
        <taxon>Flavobacteriia</taxon>
        <taxon>Flavobacteriales</taxon>
        <taxon>Flavobacteriaceae</taxon>
        <taxon>Psychroflexus</taxon>
    </lineage>
</organism>
<dbReference type="Proteomes" id="UP000184462">
    <property type="component" value="Unassembled WGS sequence"/>
</dbReference>
<dbReference type="InterPro" id="IPR025380">
    <property type="entry name" value="DUF4369"/>
</dbReference>
<dbReference type="Pfam" id="PF14289">
    <property type="entry name" value="DUF4369"/>
    <property type="match status" value="1"/>
</dbReference>
<protein>
    <recommendedName>
        <fullName evidence="1">DUF4369 domain-containing protein</fullName>
    </recommendedName>
</protein>
<evidence type="ECO:0000313" key="2">
    <source>
        <dbReference type="EMBL" id="SHE47650.1"/>
    </source>
</evidence>
<dbReference type="STRING" id="1155689.SAMN05444278_1027"/>
<dbReference type="AlphaFoldDB" id="A0A1M4TT19"/>
<feature type="domain" description="DUF4369" evidence="1">
    <location>
        <begin position="25"/>
        <end position="117"/>
    </location>
</feature>
<proteinExistence type="predicted"/>
<dbReference type="EMBL" id="FQTW01000002">
    <property type="protein sequence ID" value="SHE47650.1"/>
    <property type="molecule type" value="Genomic_DNA"/>
</dbReference>
<accession>A0A1M4TT19</accession>
<dbReference type="PROSITE" id="PS51257">
    <property type="entry name" value="PROKAR_LIPOPROTEIN"/>
    <property type="match status" value="1"/>
</dbReference>
<sequence length="238" mass="27410">MKKITITLMTFIGILSCTNQENQLHVNGKIEGLKKGTLYLQSFQDSSFYNLDSITFKGSDEFNLNSQISEPQILALKLNDKSKDEDFKRLYFFGDPNEAYTVNTTLDGFIVNQEISTKSDNQQKLEEFNAMLKQFNDENLNLIATSLEQENNKTIAPQKQDSLQKRYNNLLKRKYLYTVNFAINNKDLEVAPYVMLTEAYNANVTYLDTVYKSLKPKIQKSKYGKQLSDLIKSIKKAD</sequence>
<keyword evidence="3" id="KW-1185">Reference proteome</keyword>
<evidence type="ECO:0000313" key="3">
    <source>
        <dbReference type="Proteomes" id="UP000184462"/>
    </source>
</evidence>
<name>A0A1M4TT19_9FLAO</name>
<gene>
    <name evidence="2" type="ORF">SAMN05444278_1027</name>
</gene>
<reference evidence="2 3" key="1">
    <citation type="submission" date="2016-11" db="EMBL/GenBank/DDBJ databases">
        <authorList>
            <person name="Jaros S."/>
            <person name="Januszkiewicz K."/>
            <person name="Wedrychowicz H."/>
        </authorList>
    </citation>
    <scope>NUCLEOTIDE SEQUENCE [LARGE SCALE GENOMIC DNA]</scope>
    <source>
        <strain evidence="2 3">DSM 25661</strain>
    </source>
</reference>
<dbReference type="OrthoDB" id="1143206at2"/>
<dbReference type="RefSeq" id="WP_073191909.1">
    <property type="nucleotide sequence ID" value="NZ_FQTW01000002.1"/>
</dbReference>